<sequence>MKLAYTMLPGRGDAGLLFHQLAQELTGRGISVAGLVQTEAAGPDRHPCDMYLRVLPGGTVYRISQSLGAGSRGCRLDADALEAAAFEVGRALSRGTELLIVNKFGKLEAQGRGFRTVIAEAIGNDVPVIVGVNDLNLEAFLDFTDGLGSAVLPRHQALLDWVLPVLRAPVAGRSAWPPGPMLRAF</sequence>
<reference evidence="1 2" key="1">
    <citation type="submission" date="2019-11" db="EMBL/GenBank/DDBJ databases">
        <title>Draft Whole-Genome sequence of the marine photosynthetic bacterium Rhodovulum strictum DSM 11289.</title>
        <authorList>
            <person name="Kyndt J.A."/>
            <person name="Meyer T.E."/>
        </authorList>
    </citation>
    <scope>NUCLEOTIDE SEQUENCE [LARGE SCALE GENOMIC DNA]</scope>
    <source>
        <strain evidence="1 2">DSM 11289</strain>
    </source>
</reference>
<dbReference type="RefSeq" id="WP_343030833.1">
    <property type="nucleotide sequence ID" value="NZ_BAAADI010000037.1"/>
</dbReference>
<dbReference type="InterPro" id="IPR018912">
    <property type="entry name" value="DUF2478"/>
</dbReference>
<gene>
    <name evidence="1" type="ORF">GH815_12305</name>
</gene>
<dbReference type="EMBL" id="WJPO01000019">
    <property type="protein sequence ID" value="MRH21778.1"/>
    <property type="molecule type" value="Genomic_DNA"/>
</dbReference>
<dbReference type="InterPro" id="IPR027417">
    <property type="entry name" value="P-loop_NTPase"/>
</dbReference>
<organism evidence="1 2">
    <name type="scientific">Rhodovulum strictum</name>
    <dbReference type="NCBI Taxonomy" id="58314"/>
    <lineage>
        <taxon>Bacteria</taxon>
        <taxon>Pseudomonadati</taxon>
        <taxon>Pseudomonadota</taxon>
        <taxon>Alphaproteobacteria</taxon>
        <taxon>Rhodobacterales</taxon>
        <taxon>Paracoccaceae</taxon>
        <taxon>Rhodovulum</taxon>
    </lineage>
</organism>
<evidence type="ECO:0000313" key="1">
    <source>
        <dbReference type="EMBL" id="MRH21778.1"/>
    </source>
</evidence>
<evidence type="ECO:0000313" key="2">
    <source>
        <dbReference type="Proteomes" id="UP000466730"/>
    </source>
</evidence>
<name>A0A844BGZ9_9RHOB</name>
<dbReference type="Gene3D" id="3.40.50.300">
    <property type="entry name" value="P-loop containing nucleotide triphosphate hydrolases"/>
    <property type="match status" value="1"/>
</dbReference>
<comment type="caution">
    <text evidence="1">The sequence shown here is derived from an EMBL/GenBank/DDBJ whole genome shotgun (WGS) entry which is preliminary data.</text>
</comment>
<proteinExistence type="predicted"/>
<keyword evidence="2" id="KW-1185">Reference proteome</keyword>
<protein>
    <submittedName>
        <fullName evidence="1">DUF2478 domain-containing protein</fullName>
    </submittedName>
</protein>
<accession>A0A844BGZ9</accession>
<dbReference type="Pfam" id="PF10649">
    <property type="entry name" value="DUF2478"/>
    <property type="match status" value="1"/>
</dbReference>
<dbReference type="Proteomes" id="UP000466730">
    <property type="component" value="Unassembled WGS sequence"/>
</dbReference>
<dbReference type="AlphaFoldDB" id="A0A844BGZ9"/>